<dbReference type="InterPro" id="IPR003366">
    <property type="entry name" value="CUB-like_dom"/>
</dbReference>
<reference evidence="5" key="1">
    <citation type="submission" date="2016-11" db="UniProtKB">
        <authorList>
            <consortium name="WormBaseParasite"/>
        </authorList>
    </citation>
    <scope>IDENTIFICATION</scope>
</reference>
<feature type="region of interest" description="Disordered" evidence="1">
    <location>
        <begin position="469"/>
        <end position="508"/>
    </location>
</feature>
<name>A0A1I7TY02_9PELO</name>
<keyword evidence="4" id="KW-1185">Reference proteome</keyword>
<dbReference type="Proteomes" id="UP000095282">
    <property type="component" value="Unplaced"/>
</dbReference>
<proteinExistence type="predicted"/>
<evidence type="ECO:0000256" key="1">
    <source>
        <dbReference type="SAM" id="MobiDB-lite"/>
    </source>
</evidence>
<accession>A0A1I7TY02</accession>
<evidence type="ECO:0000256" key="2">
    <source>
        <dbReference type="SAM" id="SignalP"/>
    </source>
</evidence>
<dbReference type="Pfam" id="PF02408">
    <property type="entry name" value="CUB_2"/>
    <property type="match status" value="1"/>
</dbReference>
<feature type="chain" id="PRO_5009308094" evidence="2">
    <location>
        <begin position="20"/>
        <end position="532"/>
    </location>
</feature>
<dbReference type="GO" id="GO:0045087">
    <property type="term" value="P:innate immune response"/>
    <property type="evidence" value="ECO:0007669"/>
    <property type="project" value="TreeGrafter"/>
</dbReference>
<feature type="signal peptide" evidence="2">
    <location>
        <begin position="1"/>
        <end position="19"/>
    </location>
</feature>
<dbReference type="PANTHER" id="PTHR47919">
    <property type="entry name" value="INFECTION RESPONSE PROTEIN-RELATED"/>
    <property type="match status" value="1"/>
</dbReference>
<keyword evidence="2" id="KW-0732">Signal</keyword>
<evidence type="ECO:0000259" key="3">
    <source>
        <dbReference type="Pfam" id="PF02408"/>
    </source>
</evidence>
<evidence type="ECO:0000313" key="5">
    <source>
        <dbReference type="WBParaSite" id="Csp11.Scaffold629.g12924.t1"/>
    </source>
</evidence>
<dbReference type="WBParaSite" id="Csp11.Scaffold629.g12924.t1">
    <property type="protein sequence ID" value="Csp11.Scaffold629.g12924.t1"/>
    <property type="gene ID" value="Csp11.Scaffold629.g12924"/>
</dbReference>
<evidence type="ECO:0000313" key="4">
    <source>
        <dbReference type="Proteomes" id="UP000095282"/>
    </source>
</evidence>
<dbReference type="eggNOG" id="ENOG502TJGI">
    <property type="taxonomic scope" value="Eukaryota"/>
</dbReference>
<dbReference type="PANTHER" id="PTHR47919:SF2">
    <property type="entry name" value="CUB DOMAIN-CONTAINING PROTEIN-RELATED"/>
    <property type="match status" value="1"/>
</dbReference>
<dbReference type="AlphaFoldDB" id="A0A1I7TY02"/>
<protein>
    <submittedName>
        <fullName evidence="5">CUB_2 domain-containing protein</fullName>
    </submittedName>
</protein>
<feature type="domain" description="CUB-like" evidence="3">
    <location>
        <begin position="19"/>
        <end position="131"/>
    </location>
</feature>
<organism evidence="4 5">
    <name type="scientific">Caenorhabditis tropicalis</name>
    <dbReference type="NCBI Taxonomy" id="1561998"/>
    <lineage>
        <taxon>Eukaryota</taxon>
        <taxon>Metazoa</taxon>
        <taxon>Ecdysozoa</taxon>
        <taxon>Nematoda</taxon>
        <taxon>Chromadorea</taxon>
        <taxon>Rhabditida</taxon>
        <taxon>Rhabditina</taxon>
        <taxon>Rhabditomorpha</taxon>
        <taxon>Rhabditoidea</taxon>
        <taxon>Rhabditidae</taxon>
        <taxon>Peloderinae</taxon>
        <taxon>Caenorhabditis</taxon>
    </lineage>
</organism>
<sequence length="532" mass="60377">MNFFFLFLSNLLIFVASDGYLCEDYTVNPRFLNEPYVFPENWKEGQEPPVFNGSQNCNWKINVPEGMYATARFYKNTSHHEIEVRYPNYDSYYLRDNDQESFIFTYPQFQVSLQANQTGRFAFKVFWSYYPSEICKNNIQLDTVQLIPSTSTECMTTYTAPNKVRLIAFGPASSESKILRHSAVFEGDSLNGTYLGNLYEANNRNIWSKGTQLTVYTYGLKVQNSRSLFLGMDSTVGENVTRFSGVDCSEYPDDSCSIYPYFFHDINFNKAVITASRNVDYLFNADRNKFQNNSTLSIYEGQLNDEHLLATLNYSNYYYQLPIAVKNTVKIYTVDKMSASLQRTNSPTPAGWGTVTDGSRVIFHSFDYKTASKEQDTAESITTSYSNLLVDFNINVKYFDFPGPTTLDIQVNLDGNIQFFARYTGTNPPPSNTFTAFGNSMNVTYKTYGYSTYGFEVDVLCTKSDFVPTSTSTTTPSTTTAPYTTRSTTTVTESTSMESTMSPSTMTKYESTTKTSSKHNLSILLLAVIFFV</sequence>